<dbReference type="Proteomes" id="UP001614394">
    <property type="component" value="Unassembled WGS sequence"/>
</dbReference>
<sequence>MPQGSTAKGKRQNERIKAGSTKRGVSASRTKKVTTRAVSKDRAPVSAARTISRTSHKNTPAARRSGLSSRTGPASRTYDQLYAEARRRRIEGRSSMRKAELIKALGR</sequence>
<feature type="compositionally biased region" description="Polar residues" evidence="1">
    <location>
        <begin position="66"/>
        <end position="78"/>
    </location>
</feature>
<feature type="compositionally biased region" description="Basic and acidic residues" evidence="1">
    <location>
        <begin position="91"/>
        <end position="101"/>
    </location>
</feature>
<organism evidence="2 3">
    <name type="scientific">Streptomyces fildesensis</name>
    <dbReference type="NCBI Taxonomy" id="375757"/>
    <lineage>
        <taxon>Bacteria</taxon>
        <taxon>Bacillati</taxon>
        <taxon>Actinomycetota</taxon>
        <taxon>Actinomycetes</taxon>
        <taxon>Kitasatosporales</taxon>
        <taxon>Streptomycetaceae</taxon>
        <taxon>Streptomyces</taxon>
    </lineage>
</organism>
<gene>
    <name evidence="2" type="ORF">ACIGXA_22655</name>
</gene>
<keyword evidence="3" id="KW-1185">Reference proteome</keyword>
<accession>A0ABW8CB35</accession>
<evidence type="ECO:0000313" key="3">
    <source>
        <dbReference type="Proteomes" id="UP001614394"/>
    </source>
</evidence>
<reference evidence="2 3" key="1">
    <citation type="submission" date="2024-10" db="EMBL/GenBank/DDBJ databases">
        <title>The Natural Products Discovery Center: Release of the First 8490 Sequenced Strains for Exploring Actinobacteria Biosynthetic Diversity.</title>
        <authorList>
            <person name="Kalkreuter E."/>
            <person name="Kautsar S.A."/>
            <person name="Yang D."/>
            <person name="Bader C.D."/>
            <person name="Teijaro C.N."/>
            <person name="Fluegel L."/>
            <person name="Davis C.M."/>
            <person name="Simpson J.R."/>
            <person name="Lauterbach L."/>
            <person name="Steele A.D."/>
            <person name="Gui C."/>
            <person name="Meng S."/>
            <person name="Li G."/>
            <person name="Viehrig K."/>
            <person name="Ye F."/>
            <person name="Su P."/>
            <person name="Kiefer A.F."/>
            <person name="Nichols A."/>
            <person name="Cepeda A.J."/>
            <person name="Yan W."/>
            <person name="Fan B."/>
            <person name="Jiang Y."/>
            <person name="Adhikari A."/>
            <person name="Zheng C.-J."/>
            <person name="Schuster L."/>
            <person name="Cowan T.M."/>
            <person name="Smanski M.J."/>
            <person name="Chevrette M.G."/>
            <person name="De Carvalho L.P.S."/>
            <person name="Shen B."/>
        </authorList>
    </citation>
    <scope>NUCLEOTIDE SEQUENCE [LARGE SCALE GENOMIC DNA]</scope>
    <source>
        <strain evidence="2 3">NPDC053399</strain>
    </source>
</reference>
<dbReference type="EMBL" id="JBITYG010000006">
    <property type="protein sequence ID" value="MFI9103323.1"/>
    <property type="molecule type" value="Genomic_DNA"/>
</dbReference>
<evidence type="ECO:0000313" key="2">
    <source>
        <dbReference type="EMBL" id="MFI9103323.1"/>
    </source>
</evidence>
<evidence type="ECO:0000256" key="1">
    <source>
        <dbReference type="SAM" id="MobiDB-lite"/>
    </source>
</evidence>
<proteinExistence type="predicted"/>
<comment type="caution">
    <text evidence="2">The sequence shown here is derived from an EMBL/GenBank/DDBJ whole genome shotgun (WGS) entry which is preliminary data.</text>
</comment>
<protein>
    <submittedName>
        <fullName evidence="2">Plasmid stabilization protein</fullName>
    </submittedName>
</protein>
<name>A0ABW8CB35_9ACTN</name>
<feature type="region of interest" description="Disordered" evidence="1">
    <location>
        <begin position="1"/>
        <end position="107"/>
    </location>
</feature>
<dbReference type="RefSeq" id="WP_399652163.1">
    <property type="nucleotide sequence ID" value="NZ_JBITYG010000006.1"/>
</dbReference>